<evidence type="ECO:0000259" key="1">
    <source>
        <dbReference type="Pfam" id="PF00535"/>
    </source>
</evidence>
<keyword evidence="2" id="KW-0328">Glycosyltransferase</keyword>
<evidence type="ECO:0000313" key="2">
    <source>
        <dbReference type="EMBL" id="MEM0542794.1"/>
    </source>
</evidence>
<sequence length="308" mass="35976">MPTFSIVIPVFNKEKFVAKTVESVLNQTFSDYEIIVINDGSTDASENIIQQFNDNRIRYFSKKNEGVAVARNFGIEKSSADFICFLDADDYWFPRFLETMNQYIQKLPEQKVFACAIEIETKKKSFAATYSIDKKSDYEIVNFFEASQKECVLWTSSVAIHKSVFEKVGYFDTKIKHGEDTELWIRIGLEYPIVFINKVLARYVFDVDSISRKWNYFFEAYTFDKYALQEKNNPKLKQYLDLNRFSAVIKCHLNGDWKTANAIYTQIDLKNLSKKKRIFLQLPPIVLKLLLKLQLYLTNIGLGNSVFR</sequence>
<dbReference type="PANTHER" id="PTHR22916:SF3">
    <property type="entry name" value="UDP-GLCNAC:BETAGAL BETA-1,3-N-ACETYLGLUCOSAMINYLTRANSFERASE-LIKE PROTEIN 1"/>
    <property type="match status" value="1"/>
</dbReference>
<dbReference type="InterPro" id="IPR001173">
    <property type="entry name" value="Glyco_trans_2-like"/>
</dbReference>
<proteinExistence type="predicted"/>
<dbReference type="SUPFAM" id="SSF53448">
    <property type="entry name" value="Nucleotide-diphospho-sugar transferases"/>
    <property type="match status" value="1"/>
</dbReference>
<comment type="caution">
    <text evidence="2">The sequence shown here is derived from an EMBL/GenBank/DDBJ whole genome shotgun (WGS) entry which is preliminary data.</text>
</comment>
<name>A0ABU9N7E5_9FLAO</name>
<dbReference type="PANTHER" id="PTHR22916">
    <property type="entry name" value="GLYCOSYLTRANSFERASE"/>
    <property type="match status" value="1"/>
</dbReference>
<keyword evidence="3" id="KW-1185">Reference proteome</keyword>
<dbReference type="Gene3D" id="3.90.550.10">
    <property type="entry name" value="Spore Coat Polysaccharide Biosynthesis Protein SpsA, Chain A"/>
    <property type="match status" value="1"/>
</dbReference>
<protein>
    <submittedName>
        <fullName evidence="2">Glycosyltransferase</fullName>
        <ecNumber evidence="2">2.4.-.-</ecNumber>
    </submittedName>
</protein>
<evidence type="ECO:0000313" key="3">
    <source>
        <dbReference type="Proteomes" id="UP001460072"/>
    </source>
</evidence>
<dbReference type="EC" id="2.4.-.-" evidence="2"/>
<reference evidence="2 3" key="1">
    <citation type="submission" date="2024-03" db="EMBL/GenBank/DDBJ databases">
        <title>Two novel species of the genus Flavobacterium exhibiting potentially degradation of complex polysaccharides.</title>
        <authorList>
            <person name="Lian X."/>
        </authorList>
    </citation>
    <scope>NUCLEOTIDE SEQUENCE [LARGE SCALE GENOMIC DNA]</scope>
    <source>
        <strain evidence="3">j3</strain>
    </source>
</reference>
<dbReference type="Proteomes" id="UP001460072">
    <property type="component" value="Unassembled WGS sequence"/>
</dbReference>
<dbReference type="RefSeq" id="WP_342695999.1">
    <property type="nucleotide sequence ID" value="NZ_JBCGDO010000010.1"/>
</dbReference>
<gene>
    <name evidence="2" type="ORF">WFZ85_09195</name>
</gene>
<keyword evidence="2" id="KW-0808">Transferase</keyword>
<accession>A0ABU9N7E5</accession>
<dbReference type="GO" id="GO:0016757">
    <property type="term" value="F:glycosyltransferase activity"/>
    <property type="evidence" value="ECO:0007669"/>
    <property type="project" value="UniProtKB-KW"/>
</dbReference>
<organism evidence="2 3">
    <name type="scientific">Flavobacterium aureirubrum</name>
    <dbReference type="NCBI Taxonomy" id="3133147"/>
    <lineage>
        <taxon>Bacteria</taxon>
        <taxon>Pseudomonadati</taxon>
        <taxon>Bacteroidota</taxon>
        <taxon>Flavobacteriia</taxon>
        <taxon>Flavobacteriales</taxon>
        <taxon>Flavobacteriaceae</taxon>
        <taxon>Flavobacterium</taxon>
    </lineage>
</organism>
<dbReference type="InterPro" id="IPR029044">
    <property type="entry name" value="Nucleotide-diphossugar_trans"/>
</dbReference>
<dbReference type="EMBL" id="JBCGDO010000010">
    <property type="protein sequence ID" value="MEM0542794.1"/>
    <property type="molecule type" value="Genomic_DNA"/>
</dbReference>
<dbReference type="Pfam" id="PF00535">
    <property type="entry name" value="Glycos_transf_2"/>
    <property type="match status" value="1"/>
</dbReference>
<feature type="domain" description="Glycosyltransferase 2-like" evidence="1">
    <location>
        <begin position="5"/>
        <end position="168"/>
    </location>
</feature>